<protein>
    <submittedName>
        <fullName evidence="1">Uncharacterized protein</fullName>
    </submittedName>
</protein>
<reference evidence="1 2" key="1">
    <citation type="submission" date="2014-10" db="EMBL/GenBank/DDBJ databases">
        <title>Draft genome of the hookworm Ancylostoma caninum.</title>
        <authorList>
            <person name="Mitreva M."/>
        </authorList>
    </citation>
    <scope>NUCLEOTIDE SEQUENCE [LARGE SCALE GENOMIC DNA]</scope>
    <source>
        <strain evidence="1 2">Baltimore</strain>
    </source>
</reference>
<organism evidence="1 2">
    <name type="scientific">Ancylostoma caninum</name>
    <name type="common">Dog hookworm</name>
    <dbReference type="NCBI Taxonomy" id="29170"/>
    <lineage>
        <taxon>Eukaryota</taxon>
        <taxon>Metazoa</taxon>
        <taxon>Ecdysozoa</taxon>
        <taxon>Nematoda</taxon>
        <taxon>Chromadorea</taxon>
        <taxon>Rhabditida</taxon>
        <taxon>Rhabditina</taxon>
        <taxon>Rhabditomorpha</taxon>
        <taxon>Strongyloidea</taxon>
        <taxon>Ancylostomatidae</taxon>
        <taxon>Ancylostomatinae</taxon>
        <taxon>Ancylostoma</taxon>
    </lineage>
</organism>
<accession>A0A368FKT2</accession>
<gene>
    <name evidence="1" type="ORF">ANCCAN_22788</name>
</gene>
<dbReference type="Proteomes" id="UP000252519">
    <property type="component" value="Unassembled WGS sequence"/>
</dbReference>
<keyword evidence="2" id="KW-1185">Reference proteome</keyword>
<name>A0A368FKT2_ANCCA</name>
<dbReference type="AlphaFoldDB" id="A0A368FKT2"/>
<dbReference type="EMBL" id="JOJR01001305">
    <property type="protein sequence ID" value="RCN31425.1"/>
    <property type="molecule type" value="Genomic_DNA"/>
</dbReference>
<comment type="caution">
    <text evidence="1">The sequence shown here is derived from an EMBL/GenBank/DDBJ whole genome shotgun (WGS) entry which is preliminary data.</text>
</comment>
<evidence type="ECO:0000313" key="2">
    <source>
        <dbReference type="Proteomes" id="UP000252519"/>
    </source>
</evidence>
<evidence type="ECO:0000313" key="1">
    <source>
        <dbReference type="EMBL" id="RCN31425.1"/>
    </source>
</evidence>
<sequence>MAYLTTSVLMAYLRLGTLARYAPSKILARTVIVVCDVEPFILKKKLKEKIYNEERC</sequence>
<proteinExistence type="predicted"/>